<evidence type="ECO:0000313" key="1">
    <source>
        <dbReference type="EMBL" id="EJB06372.1"/>
    </source>
</evidence>
<dbReference type="HOGENOM" id="CLU_068848_0_1_5"/>
<accession>I9NI42</accession>
<dbReference type="EMBL" id="JH719381">
    <property type="protein sequence ID" value="EJB06372.1"/>
    <property type="molecule type" value="Genomic_DNA"/>
</dbReference>
<dbReference type="Pfam" id="PF20112">
    <property type="entry name" value="DUF6502"/>
    <property type="match status" value="1"/>
</dbReference>
<organism evidence="1 2">
    <name type="scientific">Rhizobium leguminosarum bv. trifolii WSM597</name>
    <dbReference type="NCBI Taxonomy" id="754764"/>
    <lineage>
        <taxon>Bacteria</taxon>
        <taxon>Pseudomonadati</taxon>
        <taxon>Pseudomonadota</taxon>
        <taxon>Alphaproteobacteria</taxon>
        <taxon>Hyphomicrobiales</taxon>
        <taxon>Rhizobiaceae</taxon>
        <taxon>Rhizobium/Agrobacterium group</taxon>
        <taxon>Rhizobium</taxon>
    </lineage>
</organism>
<evidence type="ECO:0000313" key="2">
    <source>
        <dbReference type="Proteomes" id="UP000005092"/>
    </source>
</evidence>
<gene>
    <name evidence="1" type="ORF">Rleg9DRAFT_5306</name>
</gene>
<proteinExistence type="predicted"/>
<dbReference type="InterPro" id="IPR045445">
    <property type="entry name" value="DUF6502"/>
</dbReference>
<dbReference type="Proteomes" id="UP000005092">
    <property type="component" value="Unassembled WGS sequence"/>
</dbReference>
<dbReference type="AlphaFoldDB" id="I9NI42"/>
<protein>
    <submittedName>
        <fullName evidence="1">Uncharacterized protein</fullName>
    </submittedName>
</protein>
<reference evidence="1 2" key="1">
    <citation type="submission" date="2012-02" db="EMBL/GenBank/DDBJ databases">
        <title>Improved High-Quality Draft Sequence of Rhizobium leguminosarum bv. trifolii WSM597.</title>
        <authorList>
            <consortium name="US DOE Joint Genome Institute"/>
            <person name="Lucas S."/>
            <person name="Han J."/>
            <person name="Lapidus A."/>
            <person name="Cheng J.-F."/>
            <person name="Goodwin L."/>
            <person name="Pitluck S."/>
            <person name="Peters L."/>
            <person name="Ovchinnikova G."/>
            <person name="Held B."/>
            <person name="Detter J.C."/>
            <person name="Han C."/>
            <person name="Tapia R."/>
            <person name="Land M."/>
            <person name="Hauser L."/>
            <person name="Kyrpides N."/>
            <person name="Ivanova N."/>
            <person name="Pagani I."/>
            <person name="Brau L."/>
            <person name="Yates R."/>
            <person name="O'Hara G."/>
            <person name="Rui T."/>
            <person name="Howieson J."/>
            <person name="Reeve W."/>
            <person name="Woyke T."/>
        </authorList>
    </citation>
    <scope>NUCLEOTIDE SEQUENCE [LARGE SCALE GENOMIC DNA]</scope>
    <source>
        <strain evidence="1 2">WSM597</strain>
    </source>
</reference>
<name>I9NI42_RHILT</name>
<sequence length="322" mass="35826">MSPVRCGRVDLALKETEAAAEGLLATVFQGPSVLSMSKPRAKLPFSEETLQAMLIRVLRPLVKLALASGFNFTAFTTVLRRLYIEVAEKEFALPNKQQTDSRISLLTGIHRKDVNRLRGLALDPSFLTVGVSQTSRILARWLADPLYCDAEDRPSALPRTSSDGSPSFESLVSDITKDVHPRSILDEWLDRGIVVLDEDGRVQLDLSSIVPNAGDDARRHYFTRNLRDHVQASVMNLMNEPPPYFERAVHYDGMSPALAARLDELARQESMTLLLKLNKIAHQAIKDDAGGNSRWIAGLYVMTEERETDPAAETASKQEIDE</sequence>